<dbReference type="Proteomes" id="UP000582016">
    <property type="component" value="Unassembled WGS sequence"/>
</dbReference>
<dbReference type="AlphaFoldDB" id="A0A8H5JRR2"/>
<accession>A0A8H5JRR2</accession>
<feature type="compositionally biased region" description="Basic and acidic residues" evidence="1">
    <location>
        <begin position="1"/>
        <end position="31"/>
    </location>
</feature>
<comment type="caution">
    <text evidence="2">The sequence shown here is derived from an EMBL/GenBank/DDBJ whole genome shotgun (WGS) entry which is preliminary data.</text>
</comment>
<feature type="compositionally biased region" description="Polar residues" evidence="1">
    <location>
        <begin position="40"/>
        <end position="51"/>
    </location>
</feature>
<name>A0A8H5JRR2_9HYPO</name>
<evidence type="ECO:0000313" key="2">
    <source>
        <dbReference type="EMBL" id="KAF5559667.1"/>
    </source>
</evidence>
<feature type="compositionally biased region" description="Basic and acidic residues" evidence="1">
    <location>
        <begin position="55"/>
        <end position="65"/>
    </location>
</feature>
<feature type="region of interest" description="Disordered" evidence="1">
    <location>
        <begin position="1"/>
        <end position="120"/>
    </location>
</feature>
<evidence type="ECO:0000313" key="3">
    <source>
        <dbReference type="Proteomes" id="UP000582016"/>
    </source>
</evidence>
<feature type="compositionally biased region" description="Polar residues" evidence="1">
    <location>
        <begin position="70"/>
        <end position="80"/>
    </location>
</feature>
<protein>
    <submittedName>
        <fullName evidence="2">Uncharacterized protein</fullName>
    </submittedName>
</protein>
<sequence length="160" mass="17215">MDERTKKQVADFLGRRDVRGDEENQDHDQPKHYPQPQAEPESTSAAGTANLTKRVPAEPKSEAIPKLKLTSGNLAMLNQQSSTKASKKAKSVCSDAASHGAASGLSREASDFLPPPPDTANLVQQDDWVLKKFPSLARVSKKGVSADVAFAALRDMADCD</sequence>
<dbReference type="EMBL" id="JAAOAQ010000252">
    <property type="protein sequence ID" value="KAF5559667.1"/>
    <property type="molecule type" value="Genomic_DNA"/>
</dbReference>
<gene>
    <name evidence="2" type="ORF">FPHYL_6979</name>
</gene>
<dbReference type="OrthoDB" id="5096779at2759"/>
<reference evidence="2 3" key="1">
    <citation type="submission" date="2020-05" db="EMBL/GenBank/DDBJ databases">
        <title>Identification and distribution of gene clusters putatively required for synthesis of sphingolipid metabolism inhibitors in phylogenetically diverse species of the filamentous fungus Fusarium.</title>
        <authorList>
            <person name="Kim H.-S."/>
            <person name="Busman M."/>
            <person name="Brown D.W."/>
            <person name="Divon H."/>
            <person name="Uhlig S."/>
            <person name="Proctor R.H."/>
        </authorList>
    </citation>
    <scope>NUCLEOTIDE SEQUENCE [LARGE SCALE GENOMIC DNA]</scope>
    <source>
        <strain evidence="2 3">NRRL 13617</strain>
    </source>
</reference>
<proteinExistence type="predicted"/>
<organism evidence="2 3">
    <name type="scientific">Fusarium phyllophilum</name>
    <dbReference type="NCBI Taxonomy" id="47803"/>
    <lineage>
        <taxon>Eukaryota</taxon>
        <taxon>Fungi</taxon>
        <taxon>Dikarya</taxon>
        <taxon>Ascomycota</taxon>
        <taxon>Pezizomycotina</taxon>
        <taxon>Sordariomycetes</taxon>
        <taxon>Hypocreomycetidae</taxon>
        <taxon>Hypocreales</taxon>
        <taxon>Nectriaceae</taxon>
        <taxon>Fusarium</taxon>
        <taxon>Fusarium fujikuroi species complex</taxon>
    </lineage>
</organism>
<evidence type="ECO:0000256" key="1">
    <source>
        <dbReference type="SAM" id="MobiDB-lite"/>
    </source>
</evidence>
<keyword evidence="3" id="KW-1185">Reference proteome</keyword>